<evidence type="ECO:0000313" key="3">
    <source>
        <dbReference type="Proteomes" id="UP000001410"/>
    </source>
</evidence>
<sequence>MYTESNVKLSCNALWQKCVLATLYRAAATHPEIKLLQFKLIPGQGINKAIPSLMADFTGELHRLISEYLQCKRRKDQSVEPTPLYYLWSREAVANDTTPYLMVLLLNNDVWCKSREVVVLRNLIEQAWGKVLGEDNSITHLVVYPEVLSLVFDAANTYNAEPGVLEQTARAYIESHATIERHLGCSDF</sequence>
<name>A0A0H2V4F5_ECOL6</name>
<dbReference type="Proteomes" id="UP000001410">
    <property type="component" value="Chromosome"/>
</dbReference>
<dbReference type="HOGENOM" id="CLU_086947_0_1_6"/>
<proteinExistence type="predicted"/>
<evidence type="ECO:0000259" key="1">
    <source>
        <dbReference type="Pfam" id="PF11726"/>
    </source>
</evidence>
<accession>A0A0H2V4F5</accession>
<dbReference type="STRING" id="199310.c0313"/>
<dbReference type="InterPro" id="IPR057271">
    <property type="entry name" value="YagK_YfjJ_C"/>
</dbReference>
<gene>
    <name evidence="2" type="ordered locus">c0313</name>
</gene>
<dbReference type="Pfam" id="PF11726">
    <property type="entry name" value="YagK_YfjJ_C"/>
    <property type="match status" value="1"/>
</dbReference>
<evidence type="ECO:0000313" key="2">
    <source>
        <dbReference type="EMBL" id="AAN78801.1"/>
    </source>
</evidence>
<keyword evidence="3" id="KW-1185">Reference proteome</keyword>
<dbReference type="RefSeq" id="WP_000287896.1">
    <property type="nucleotide sequence ID" value="NC_004431.1"/>
</dbReference>
<dbReference type="EMBL" id="AE014075">
    <property type="protein sequence ID" value="AAN78801.1"/>
    <property type="molecule type" value="Genomic_DNA"/>
</dbReference>
<reference evidence="2 3" key="1">
    <citation type="journal article" date="2002" name="Proc. Natl. Acad. Sci. U.S.A.">
        <title>Extensive mosaic structure revealed by the complete genome sequence of uropathogenic Escherichia coli.</title>
        <authorList>
            <person name="Welch R.A."/>
            <person name="Burland V."/>
            <person name="Plunkett G.III."/>
            <person name="Redford P."/>
            <person name="Roesch P."/>
            <person name="Rasko D."/>
            <person name="Buckles E.L."/>
            <person name="Liou S.R."/>
            <person name="Boutin A."/>
            <person name="Hackett J."/>
            <person name="Stroud D."/>
            <person name="Mayhew G.F."/>
            <person name="Rose D.J."/>
            <person name="Zhou S."/>
            <person name="Schwartz D.C."/>
            <person name="Perna N.T."/>
            <person name="Mobley H.L."/>
            <person name="Donnenberg M.S."/>
            <person name="Blattner F.R."/>
        </authorList>
    </citation>
    <scope>NUCLEOTIDE SEQUENCE [LARGE SCALE GENOMIC DNA]</scope>
    <source>
        <strain evidence="3">CFT073 / ATCC 700928 / UPEC</strain>
    </source>
</reference>
<dbReference type="KEGG" id="ecc:c0313"/>
<dbReference type="AlphaFoldDB" id="A0A0H2V4F5"/>
<feature type="domain" description="YagK/YfjJ C-terminal" evidence="1">
    <location>
        <begin position="52"/>
        <end position="156"/>
    </location>
</feature>
<organism evidence="2 3">
    <name type="scientific">Escherichia coli O6:H1 (strain CFT073 / ATCC 700928 / UPEC)</name>
    <dbReference type="NCBI Taxonomy" id="199310"/>
    <lineage>
        <taxon>Bacteria</taxon>
        <taxon>Pseudomonadati</taxon>
        <taxon>Pseudomonadota</taxon>
        <taxon>Gammaproteobacteria</taxon>
        <taxon>Enterobacterales</taxon>
        <taxon>Enterobacteriaceae</taxon>
        <taxon>Escherichia</taxon>
    </lineage>
</organism>
<protein>
    <recommendedName>
        <fullName evidence="1">YagK/YfjJ C-terminal domain-containing protein</fullName>
    </recommendedName>
</protein>